<keyword evidence="3" id="KW-1185">Reference proteome</keyword>
<dbReference type="Pfam" id="PF11716">
    <property type="entry name" value="MDMPI_N"/>
    <property type="match status" value="1"/>
</dbReference>
<accession>A0A6F8XJF0</accession>
<dbReference type="AlphaFoldDB" id="A0A6F8XJF0"/>
<evidence type="ECO:0000313" key="2">
    <source>
        <dbReference type="EMBL" id="BCB73940.1"/>
    </source>
</evidence>
<proteinExistence type="predicted"/>
<feature type="domain" description="Mycothiol-dependent maleylpyruvate isomerase metal-binding" evidence="1">
    <location>
        <begin position="20"/>
        <end position="45"/>
    </location>
</feature>
<dbReference type="InterPro" id="IPR024344">
    <property type="entry name" value="MDMPI_metal-binding"/>
</dbReference>
<dbReference type="SUPFAM" id="SSF109854">
    <property type="entry name" value="DinB/YfiT-like putative metalloenzymes"/>
    <property type="match status" value="1"/>
</dbReference>
<dbReference type="RefSeq" id="WP_173033163.1">
    <property type="nucleotide sequence ID" value="NZ_AP022870.1"/>
</dbReference>
<protein>
    <submittedName>
        <fullName evidence="2">TIGR03085 family protein</fullName>
    </submittedName>
</protein>
<reference evidence="2 3" key="2">
    <citation type="submission" date="2020-03" db="EMBL/GenBank/DDBJ databases">
        <authorList>
            <person name="Ichikawa N."/>
            <person name="Kimura A."/>
            <person name="Kitahashi Y."/>
            <person name="Uohara A."/>
        </authorList>
    </citation>
    <scope>NUCLEOTIDE SEQUENCE [LARGE SCALE GENOMIC DNA]</scope>
    <source>
        <strain evidence="2 3">NBRC 107702</strain>
    </source>
</reference>
<name>A0A6F8XJF0_9ACTN</name>
<dbReference type="InterPro" id="IPR034660">
    <property type="entry name" value="DinB/YfiT-like"/>
</dbReference>
<dbReference type="NCBIfam" id="TIGR03085">
    <property type="entry name" value="TIGR03085 family metal-binding protein"/>
    <property type="match status" value="1"/>
</dbReference>
<sequence>MARYAQSERQLLADLLLTVGPDAPTLCEGWTARDLAAHLVMRERRPDAAAGILLGPLRGHSERVRLSLAARPYPELVGMVRAAPWWSPVSNRLADSAANTVEFFVHHEDVRRGRPGWLPRELPRAQQAALWRQAKGTARLALRRVRAAVRIQAPGYGETTAGLGGEQVRLVGAPGELAIFLSGRQRAARVQVDGSPELTAFLRTAKLGV</sequence>
<gene>
    <name evidence="2" type="ORF">Pflav_003500</name>
</gene>
<reference evidence="2 3" key="1">
    <citation type="submission" date="2020-03" db="EMBL/GenBank/DDBJ databases">
        <title>Whole genome shotgun sequence of Phytohabitans flavus NBRC 107702.</title>
        <authorList>
            <person name="Komaki H."/>
            <person name="Tamura T."/>
        </authorList>
    </citation>
    <scope>NUCLEOTIDE SEQUENCE [LARGE SCALE GENOMIC DNA]</scope>
    <source>
        <strain evidence="2 3">NBRC 107702</strain>
    </source>
</reference>
<dbReference type="GO" id="GO:0046872">
    <property type="term" value="F:metal ion binding"/>
    <property type="evidence" value="ECO:0007669"/>
    <property type="project" value="InterPro"/>
</dbReference>
<evidence type="ECO:0000313" key="3">
    <source>
        <dbReference type="Proteomes" id="UP000502508"/>
    </source>
</evidence>
<dbReference type="Proteomes" id="UP000502508">
    <property type="component" value="Chromosome"/>
</dbReference>
<dbReference type="NCBIfam" id="TIGR03083">
    <property type="entry name" value="maleylpyruvate isomerase family mycothiol-dependent enzyme"/>
    <property type="match status" value="1"/>
</dbReference>
<dbReference type="InterPro" id="IPR017517">
    <property type="entry name" value="Maleyloyr_isom"/>
</dbReference>
<organism evidence="2 3">
    <name type="scientific">Phytohabitans flavus</name>
    <dbReference type="NCBI Taxonomy" id="1076124"/>
    <lineage>
        <taxon>Bacteria</taxon>
        <taxon>Bacillati</taxon>
        <taxon>Actinomycetota</taxon>
        <taxon>Actinomycetes</taxon>
        <taxon>Micromonosporales</taxon>
        <taxon>Micromonosporaceae</taxon>
    </lineage>
</organism>
<evidence type="ECO:0000259" key="1">
    <source>
        <dbReference type="Pfam" id="PF11716"/>
    </source>
</evidence>
<dbReference type="KEGG" id="pfla:Pflav_003500"/>
<dbReference type="InterPro" id="IPR017519">
    <property type="entry name" value="CHP03085"/>
</dbReference>
<dbReference type="EMBL" id="AP022870">
    <property type="protein sequence ID" value="BCB73940.1"/>
    <property type="molecule type" value="Genomic_DNA"/>
</dbReference>